<dbReference type="InterPro" id="IPR001763">
    <property type="entry name" value="Rhodanese-like_dom"/>
</dbReference>
<feature type="domain" description="Rhodanese" evidence="1">
    <location>
        <begin position="18"/>
        <end position="111"/>
    </location>
</feature>
<keyword evidence="3" id="KW-1185">Reference proteome</keyword>
<dbReference type="Gene3D" id="3.40.250.10">
    <property type="entry name" value="Rhodanese-like domain"/>
    <property type="match status" value="1"/>
</dbReference>
<evidence type="ECO:0000259" key="1">
    <source>
        <dbReference type="PROSITE" id="PS50206"/>
    </source>
</evidence>
<dbReference type="OrthoDB" id="5471138at2"/>
<dbReference type="RefSeq" id="WP_106872618.1">
    <property type="nucleotide sequence ID" value="NZ_CP053841.1"/>
</dbReference>
<reference evidence="3" key="1">
    <citation type="submission" date="2017-10" db="EMBL/GenBank/DDBJ databases">
        <title>Campylobacter species from seals.</title>
        <authorList>
            <person name="Gilbert M.J."/>
            <person name="Zomer A.L."/>
            <person name="Timmerman A.J."/>
            <person name="Duim B."/>
            <person name="Wagenaar J.A."/>
        </authorList>
    </citation>
    <scope>NUCLEOTIDE SEQUENCE [LARGE SCALE GENOMIC DNA]</scope>
    <source>
        <strain evidence="3">17S00004-5</strain>
    </source>
</reference>
<sequence>MPSKKGFISTPLTNEIIKNKNIQIVDIRTPKEWEEWSLDNSLKIMFMNEDGTHNVKFISELNRQAPKDKYIALLCRTGSRTFSCATMLSNLGYSNIINLKGGIHLYKILSYKK</sequence>
<dbReference type="InterPro" id="IPR036873">
    <property type="entry name" value="Rhodanese-like_dom_sf"/>
</dbReference>
<evidence type="ECO:0000313" key="2">
    <source>
        <dbReference type="EMBL" id="PSM51390.1"/>
    </source>
</evidence>
<dbReference type="SMART" id="SM00450">
    <property type="entry name" value="RHOD"/>
    <property type="match status" value="1"/>
</dbReference>
<organism evidence="2 3">
    <name type="scientific">Campylobacter blaseri</name>
    <dbReference type="NCBI Taxonomy" id="2042961"/>
    <lineage>
        <taxon>Bacteria</taxon>
        <taxon>Pseudomonadati</taxon>
        <taxon>Campylobacterota</taxon>
        <taxon>Epsilonproteobacteria</taxon>
        <taxon>Campylobacterales</taxon>
        <taxon>Campylobacteraceae</taxon>
        <taxon>Campylobacter</taxon>
    </lineage>
</organism>
<dbReference type="Pfam" id="PF00581">
    <property type="entry name" value="Rhodanese"/>
    <property type="match status" value="1"/>
</dbReference>
<dbReference type="Proteomes" id="UP000240535">
    <property type="component" value="Unassembled WGS sequence"/>
</dbReference>
<dbReference type="EMBL" id="PDHH01000008">
    <property type="protein sequence ID" value="PSM51390.1"/>
    <property type="molecule type" value="Genomic_DNA"/>
</dbReference>
<dbReference type="PANTHER" id="PTHR45431:SF3">
    <property type="entry name" value="RHODANESE-LIKE DOMAIN-CONTAINING PROTEIN 15, CHLOROPLASTIC"/>
    <property type="match status" value="1"/>
</dbReference>
<comment type="caution">
    <text evidence="2">The sequence shown here is derived from an EMBL/GenBank/DDBJ whole genome shotgun (WGS) entry which is preliminary data.</text>
</comment>
<dbReference type="PROSITE" id="PS50206">
    <property type="entry name" value="RHODANESE_3"/>
    <property type="match status" value="1"/>
</dbReference>
<proteinExistence type="predicted"/>
<dbReference type="AlphaFoldDB" id="A0A2P8QYS5"/>
<dbReference type="PANTHER" id="PTHR45431">
    <property type="entry name" value="RHODANESE-LIKE DOMAIN-CONTAINING PROTEIN 15, CHLOROPLASTIC"/>
    <property type="match status" value="1"/>
</dbReference>
<gene>
    <name evidence="2" type="ORF">CQ405_08350</name>
</gene>
<dbReference type="SUPFAM" id="SSF52821">
    <property type="entry name" value="Rhodanese/Cell cycle control phosphatase"/>
    <property type="match status" value="1"/>
</dbReference>
<name>A0A2P8QYS5_9BACT</name>
<protein>
    <recommendedName>
        <fullName evidence="1">Rhodanese domain-containing protein</fullName>
    </recommendedName>
</protein>
<evidence type="ECO:0000313" key="3">
    <source>
        <dbReference type="Proteomes" id="UP000240535"/>
    </source>
</evidence>
<accession>A0A2P8QYS5</accession>
<dbReference type="InterPro" id="IPR052367">
    <property type="entry name" value="Thiosulfate_ST/Rhodanese-like"/>
</dbReference>
<dbReference type="CDD" id="cd00158">
    <property type="entry name" value="RHOD"/>
    <property type="match status" value="1"/>
</dbReference>